<sequence length="53" mass="5732">MGILCLLSDFDLSLRCRVSPTLVQSSADSSCKISSYCIEPSCLQPSCLPQTSF</sequence>
<dbReference type="Proteomes" id="UP001151532">
    <property type="component" value="Unassembled WGS sequence"/>
</dbReference>
<reference evidence="1" key="1">
    <citation type="submission" date="2022-11" db="EMBL/GenBank/DDBJ databases">
        <authorList>
            <person name="Hyden B.L."/>
            <person name="Feng K."/>
            <person name="Yates T."/>
            <person name="Jawdy S."/>
            <person name="Smart L.B."/>
            <person name="Muchero W."/>
        </authorList>
    </citation>
    <scope>NUCLEOTIDE SEQUENCE</scope>
    <source>
        <tissue evidence="1">Shoot tip</tissue>
    </source>
</reference>
<proteinExistence type="predicted"/>
<organism evidence="1 2">
    <name type="scientific">Salix purpurea</name>
    <name type="common">Purple osier willow</name>
    <dbReference type="NCBI Taxonomy" id="77065"/>
    <lineage>
        <taxon>Eukaryota</taxon>
        <taxon>Viridiplantae</taxon>
        <taxon>Streptophyta</taxon>
        <taxon>Embryophyta</taxon>
        <taxon>Tracheophyta</taxon>
        <taxon>Spermatophyta</taxon>
        <taxon>Magnoliopsida</taxon>
        <taxon>eudicotyledons</taxon>
        <taxon>Gunneridae</taxon>
        <taxon>Pentapetalae</taxon>
        <taxon>rosids</taxon>
        <taxon>fabids</taxon>
        <taxon>Malpighiales</taxon>
        <taxon>Salicaceae</taxon>
        <taxon>Saliceae</taxon>
        <taxon>Salix</taxon>
    </lineage>
</organism>
<comment type="caution">
    <text evidence="1">The sequence shown here is derived from an EMBL/GenBank/DDBJ whole genome shotgun (WGS) entry which is preliminary data.</text>
</comment>
<dbReference type="EMBL" id="JAPFFK010000562">
    <property type="protein sequence ID" value="KAJ6673026.1"/>
    <property type="molecule type" value="Genomic_DNA"/>
</dbReference>
<accession>A0A9Q0NNI3</accession>
<dbReference type="AlphaFoldDB" id="A0A9Q0NNI3"/>
<evidence type="ECO:0000313" key="2">
    <source>
        <dbReference type="Proteomes" id="UP001151532"/>
    </source>
</evidence>
<name>A0A9Q0NNI3_SALPP</name>
<protein>
    <submittedName>
        <fullName evidence="1">Uncharacterized protein</fullName>
    </submittedName>
</protein>
<reference evidence="1" key="2">
    <citation type="journal article" date="2023" name="Int. J. Mol. Sci.">
        <title>De Novo Assembly and Annotation of 11 Diverse Shrub Willow (Salix) Genomes Reveals Novel Gene Organization in Sex-Linked Regions.</title>
        <authorList>
            <person name="Hyden B."/>
            <person name="Feng K."/>
            <person name="Yates T.B."/>
            <person name="Jawdy S."/>
            <person name="Cereghino C."/>
            <person name="Smart L.B."/>
            <person name="Muchero W."/>
        </authorList>
    </citation>
    <scope>NUCLEOTIDE SEQUENCE</scope>
    <source>
        <tissue evidence="1">Shoot tip</tissue>
    </source>
</reference>
<gene>
    <name evidence="1" type="ORF">OIU79_024638</name>
</gene>
<dbReference type="OrthoDB" id="432483at2759"/>
<keyword evidence="2" id="KW-1185">Reference proteome</keyword>
<evidence type="ECO:0000313" key="1">
    <source>
        <dbReference type="EMBL" id="KAJ6673026.1"/>
    </source>
</evidence>